<reference evidence="1" key="2">
    <citation type="submission" date="2020-11" db="EMBL/GenBank/DDBJ databases">
        <authorList>
            <person name="McCartney M.A."/>
            <person name="Auch B."/>
            <person name="Kono T."/>
            <person name="Mallez S."/>
            <person name="Becker A."/>
            <person name="Gohl D.M."/>
            <person name="Silverstein K.A.T."/>
            <person name="Koren S."/>
            <person name="Bechman K.B."/>
            <person name="Herman A."/>
            <person name="Abrahante J.E."/>
            <person name="Garbe J."/>
        </authorList>
    </citation>
    <scope>NUCLEOTIDE SEQUENCE</scope>
    <source>
        <strain evidence="1">Duluth1</strain>
        <tissue evidence="1">Whole animal</tissue>
    </source>
</reference>
<accession>A0A9D4IS39</accession>
<organism evidence="1 2">
    <name type="scientific">Dreissena polymorpha</name>
    <name type="common">Zebra mussel</name>
    <name type="synonym">Mytilus polymorpha</name>
    <dbReference type="NCBI Taxonomy" id="45954"/>
    <lineage>
        <taxon>Eukaryota</taxon>
        <taxon>Metazoa</taxon>
        <taxon>Spiralia</taxon>
        <taxon>Lophotrochozoa</taxon>
        <taxon>Mollusca</taxon>
        <taxon>Bivalvia</taxon>
        <taxon>Autobranchia</taxon>
        <taxon>Heteroconchia</taxon>
        <taxon>Euheterodonta</taxon>
        <taxon>Imparidentia</taxon>
        <taxon>Neoheterodontei</taxon>
        <taxon>Myida</taxon>
        <taxon>Dreissenoidea</taxon>
        <taxon>Dreissenidae</taxon>
        <taxon>Dreissena</taxon>
    </lineage>
</organism>
<gene>
    <name evidence="1" type="ORF">DPMN_162555</name>
</gene>
<name>A0A9D4IS39_DREPO</name>
<protein>
    <submittedName>
        <fullName evidence="1">Uncharacterized protein</fullName>
    </submittedName>
</protein>
<evidence type="ECO:0000313" key="1">
    <source>
        <dbReference type="EMBL" id="KAH3784595.1"/>
    </source>
</evidence>
<reference evidence="1" key="1">
    <citation type="journal article" date="2019" name="bioRxiv">
        <title>The Genome of the Zebra Mussel, Dreissena polymorpha: A Resource for Invasive Species Research.</title>
        <authorList>
            <person name="McCartney M.A."/>
            <person name="Auch B."/>
            <person name="Kono T."/>
            <person name="Mallez S."/>
            <person name="Zhang Y."/>
            <person name="Obille A."/>
            <person name="Becker A."/>
            <person name="Abrahante J.E."/>
            <person name="Garbe J."/>
            <person name="Badalamenti J.P."/>
            <person name="Herman A."/>
            <person name="Mangelson H."/>
            <person name="Liachko I."/>
            <person name="Sullivan S."/>
            <person name="Sone E.D."/>
            <person name="Koren S."/>
            <person name="Silverstein K.A.T."/>
            <person name="Beckman K.B."/>
            <person name="Gohl D.M."/>
        </authorList>
    </citation>
    <scope>NUCLEOTIDE SEQUENCE</scope>
    <source>
        <strain evidence="1">Duluth1</strain>
        <tissue evidence="1">Whole animal</tissue>
    </source>
</reference>
<evidence type="ECO:0000313" key="2">
    <source>
        <dbReference type="Proteomes" id="UP000828390"/>
    </source>
</evidence>
<sequence>MKKKQIINATFSEDERADVYTLFVRIISTKLCLVEREGLDEWVPPPCSNQAEPSLAGF</sequence>
<dbReference type="Proteomes" id="UP000828390">
    <property type="component" value="Unassembled WGS sequence"/>
</dbReference>
<dbReference type="AlphaFoldDB" id="A0A9D4IS39"/>
<dbReference type="EMBL" id="JAIWYP010000008">
    <property type="protein sequence ID" value="KAH3784595.1"/>
    <property type="molecule type" value="Genomic_DNA"/>
</dbReference>
<comment type="caution">
    <text evidence="1">The sequence shown here is derived from an EMBL/GenBank/DDBJ whole genome shotgun (WGS) entry which is preliminary data.</text>
</comment>
<keyword evidence="2" id="KW-1185">Reference proteome</keyword>
<proteinExistence type="predicted"/>